<keyword evidence="2" id="KW-1185">Reference proteome</keyword>
<reference evidence="1" key="1">
    <citation type="submission" date="2020-09" db="EMBL/GenBank/DDBJ databases">
        <title>Bacillus faecalis sp. nov., a moderately halophilic bacterium isolated from cow faeces.</title>
        <authorList>
            <person name="Jiang L."/>
            <person name="Lee J."/>
        </authorList>
    </citation>
    <scope>NUCLEOTIDE SEQUENCE</scope>
    <source>
        <strain evidence="1">AGMB 02131</strain>
    </source>
</reference>
<name>A0A927D2X3_9BACI</name>
<dbReference type="AlphaFoldDB" id="A0A927D2X3"/>
<dbReference type="RefSeq" id="WP_190999629.1">
    <property type="nucleotide sequence ID" value="NZ_JACXSI010000055.1"/>
</dbReference>
<dbReference type="Proteomes" id="UP000602076">
    <property type="component" value="Unassembled WGS sequence"/>
</dbReference>
<proteinExistence type="predicted"/>
<accession>A0A927D2X3</accession>
<evidence type="ECO:0000313" key="1">
    <source>
        <dbReference type="EMBL" id="MBD3110099.1"/>
    </source>
</evidence>
<dbReference type="InterPro" id="IPR054224">
    <property type="entry name" value="DUF6944"/>
</dbReference>
<sequence>MNFHDIDFYGKANADAHPRTYHYNQAGNNTLMTVTQWTEAIGTALSAIGSTPISFLSADTLANLDIIGDVIQIGSTAIQIDAESKVTFNSIGNIVQVVGNTEELGGQVIFYNNQAEQNLYTTQGNAIQVAGVALSLVFFFNQKRNLINLYNINANLLQILGLGIQTLSSSPSLTTDQSTTWNAVGAWIQTIGAILAAIAQSLDI</sequence>
<protein>
    <submittedName>
        <fullName evidence="1">Uncharacterized protein</fullName>
    </submittedName>
</protein>
<dbReference type="EMBL" id="JACXSI010000055">
    <property type="protein sequence ID" value="MBD3110099.1"/>
    <property type="molecule type" value="Genomic_DNA"/>
</dbReference>
<dbReference type="Pfam" id="PF22116">
    <property type="entry name" value="DUF6944"/>
    <property type="match status" value="1"/>
</dbReference>
<comment type="caution">
    <text evidence="1">The sequence shown here is derived from an EMBL/GenBank/DDBJ whole genome shotgun (WGS) entry which is preliminary data.</text>
</comment>
<evidence type="ECO:0000313" key="2">
    <source>
        <dbReference type="Proteomes" id="UP000602076"/>
    </source>
</evidence>
<organism evidence="1 2">
    <name type="scientific">Peribacillus faecalis</name>
    <dbReference type="NCBI Taxonomy" id="2772559"/>
    <lineage>
        <taxon>Bacteria</taxon>
        <taxon>Bacillati</taxon>
        <taxon>Bacillota</taxon>
        <taxon>Bacilli</taxon>
        <taxon>Bacillales</taxon>
        <taxon>Bacillaceae</taxon>
        <taxon>Peribacillus</taxon>
    </lineage>
</organism>
<gene>
    <name evidence="1" type="ORF">IEO70_17330</name>
</gene>